<comment type="caution">
    <text evidence="7">The sequence shown here is derived from an EMBL/GenBank/DDBJ whole genome shotgun (WGS) entry which is preliminary data.</text>
</comment>
<dbReference type="PANTHER" id="PTHR12668">
    <property type="entry name" value="TRANSMEMBRANE PROTEIN 14, 15"/>
    <property type="match status" value="1"/>
</dbReference>
<protein>
    <recommendedName>
        <fullName evidence="9">Protein FATTY ACID EXPORT 1, chloroplastic</fullName>
    </recommendedName>
</protein>
<evidence type="ECO:0000256" key="2">
    <source>
        <dbReference type="ARBA" id="ARBA00007590"/>
    </source>
</evidence>
<gene>
    <name evidence="7" type="ORF">RND81_14G038900</name>
</gene>
<evidence type="ECO:0000256" key="5">
    <source>
        <dbReference type="ARBA" id="ARBA00023136"/>
    </source>
</evidence>
<dbReference type="PANTHER" id="PTHR12668:SF48">
    <property type="entry name" value="PROTEIN FATTY ACID EXPORT 1, CHLOROPLASTIC"/>
    <property type="match status" value="1"/>
</dbReference>
<evidence type="ECO:0000256" key="6">
    <source>
        <dbReference type="SAM" id="Phobius"/>
    </source>
</evidence>
<dbReference type="GO" id="GO:0009706">
    <property type="term" value="C:chloroplast inner membrane"/>
    <property type="evidence" value="ECO:0007669"/>
    <property type="project" value="TreeGrafter"/>
</dbReference>
<sequence length="232" mass="24744">MATSTTSTTKFSQLTCFTSINRNFNFQQRRSIHFMSIRPKLSVAMSLERHDAETSSASNNPKLSYQAVPSSSAEVSEEKAYAGDVNGKLGGNGPINPVIAEKKTAKIHDFCFGIPFGGFVLTGGILGSISSKNLSTLGTGVLFGGAVLALSTISLKVWREGKSCYPFIIGQAVLAATLLWKNFQTYSTTKKLFPSGLYALVSAAMLCFYSYVVISGGNPPPKKTKSTAEAAL</sequence>
<feature type="transmembrane region" description="Helical" evidence="6">
    <location>
        <begin position="195"/>
        <end position="214"/>
    </location>
</feature>
<comment type="similarity">
    <text evidence="2">Belongs to the TMEM14 family.</text>
</comment>
<evidence type="ECO:0000256" key="3">
    <source>
        <dbReference type="ARBA" id="ARBA00022692"/>
    </source>
</evidence>
<organism evidence="7 8">
    <name type="scientific">Saponaria officinalis</name>
    <name type="common">Common soapwort</name>
    <name type="synonym">Lychnis saponaria</name>
    <dbReference type="NCBI Taxonomy" id="3572"/>
    <lineage>
        <taxon>Eukaryota</taxon>
        <taxon>Viridiplantae</taxon>
        <taxon>Streptophyta</taxon>
        <taxon>Embryophyta</taxon>
        <taxon>Tracheophyta</taxon>
        <taxon>Spermatophyta</taxon>
        <taxon>Magnoliopsida</taxon>
        <taxon>eudicotyledons</taxon>
        <taxon>Gunneridae</taxon>
        <taxon>Pentapetalae</taxon>
        <taxon>Caryophyllales</taxon>
        <taxon>Caryophyllaceae</taxon>
        <taxon>Caryophylleae</taxon>
        <taxon>Saponaria</taxon>
    </lineage>
</organism>
<name>A0AAW1GKT2_SAPOF</name>
<accession>A0AAW1GKT2</accession>
<comment type="subcellular location">
    <subcellularLocation>
        <location evidence="1">Membrane</location>
    </subcellularLocation>
</comment>
<evidence type="ECO:0008006" key="9">
    <source>
        <dbReference type="Google" id="ProtNLM"/>
    </source>
</evidence>
<keyword evidence="3 6" id="KW-0812">Transmembrane</keyword>
<reference evidence="7" key="1">
    <citation type="submission" date="2024-03" db="EMBL/GenBank/DDBJ databases">
        <title>WGS assembly of Saponaria officinalis var. Norfolk2.</title>
        <authorList>
            <person name="Jenkins J."/>
            <person name="Shu S."/>
            <person name="Grimwood J."/>
            <person name="Barry K."/>
            <person name="Goodstein D."/>
            <person name="Schmutz J."/>
            <person name="Leebens-Mack J."/>
            <person name="Osbourn A."/>
        </authorList>
    </citation>
    <scope>NUCLEOTIDE SEQUENCE [LARGE SCALE GENOMIC DNA]</scope>
    <source>
        <strain evidence="7">JIC</strain>
    </source>
</reference>
<dbReference type="InterPro" id="IPR044890">
    <property type="entry name" value="TMEM14_sf"/>
</dbReference>
<keyword evidence="4 6" id="KW-1133">Transmembrane helix</keyword>
<proteinExistence type="inferred from homology"/>
<dbReference type="Pfam" id="PF03647">
    <property type="entry name" value="Tmemb_14"/>
    <property type="match status" value="1"/>
</dbReference>
<dbReference type="InterPro" id="IPR005349">
    <property type="entry name" value="TMEM14"/>
</dbReference>
<evidence type="ECO:0000256" key="4">
    <source>
        <dbReference type="ARBA" id="ARBA00022989"/>
    </source>
</evidence>
<feature type="transmembrane region" description="Helical" evidence="6">
    <location>
        <begin position="137"/>
        <end position="158"/>
    </location>
</feature>
<evidence type="ECO:0000313" key="7">
    <source>
        <dbReference type="EMBL" id="KAK9664401.1"/>
    </source>
</evidence>
<keyword evidence="5 6" id="KW-0472">Membrane</keyword>
<evidence type="ECO:0000256" key="1">
    <source>
        <dbReference type="ARBA" id="ARBA00004370"/>
    </source>
</evidence>
<feature type="transmembrane region" description="Helical" evidence="6">
    <location>
        <begin position="165"/>
        <end position="183"/>
    </location>
</feature>
<dbReference type="EMBL" id="JBDFQZ010000014">
    <property type="protein sequence ID" value="KAK9664401.1"/>
    <property type="molecule type" value="Genomic_DNA"/>
</dbReference>
<dbReference type="Gene3D" id="1.10.10.1740">
    <property type="entry name" value="Transmembrane protein 14-like"/>
    <property type="match status" value="1"/>
</dbReference>
<evidence type="ECO:0000313" key="8">
    <source>
        <dbReference type="Proteomes" id="UP001443914"/>
    </source>
</evidence>
<feature type="transmembrane region" description="Helical" evidence="6">
    <location>
        <begin position="110"/>
        <end position="131"/>
    </location>
</feature>
<dbReference type="AlphaFoldDB" id="A0AAW1GKT2"/>
<keyword evidence="8" id="KW-1185">Reference proteome</keyword>
<dbReference type="GO" id="GO:0015245">
    <property type="term" value="F:fatty acid transmembrane transporter activity"/>
    <property type="evidence" value="ECO:0007669"/>
    <property type="project" value="TreeGrafter"/>
</dbReference>
<dbReference type="Proteomes" id="UP001443914">
    <property type="component" value="Unassembled WGS sequence"/>
</dbReference>